<dbReference type="KEGG" id="coy:HF329_07095"/>
<organism evidence="4 6">
    <name type="scientific">Chitinophaga oryzae</name>
    <dbReference type="NCBI Taxonomy" id="2725414"/>
    <lineage>
        <taxon>Bacteria</taxon>
        <taxon>Pseudomonadati</taxon>
        <taxon>Bacteroidota</taxon>
        <taxon>Chitinophagia</taxon>
        <taxon>Chitinophagales</taxon>
        <taxon>Chitinophagaceae</taxon>
        <taxon>Chitinophaga</taxon>
    </lineage>
</organism>
<comment type="caution">
    <text evidence="2">Lacks conserved residue(s) required for the propagation of feature annotation.</text>
</comment>
<accession>A0AAE7D6E8</accession>
<dbReference type="RefSeq" id="WP_168803351.1">
    <property type="nucleotide sequence ID" value="NZ_CP051204.2"/>
</dbReference>
<keyword evidence="7" id="KW-1185">Reference proteome</keyword>
<dbReference type="InterPro" id="IPR011006">
    <property type="entry name" value="CheY-like_superfamily"/>
</dbReference>
<dbReference type="CDD" id="cd00156">
    <property type="entry name" value="REC"/>
    <property type="match status" value="1"/>
</dbReference>
<name>A0AAE7D6E8_9BACT</name>
<dbReference type="InterPro" id="IPR050595">
    <property type="entry name" value="Bact_response_regulator"/>
</dbReference>
<sequence length="127" mass="14486">MMTWQRKPYNILWVDDDPFFLNWITPQITATCFIIQTFEDAQTALAYLERVQPDIVLTNLVMPHMSGLEMIAAIRRQDPHIPIVVVSNRFQDGERQAAFKAGANSFLSKAGINGEAVMTSIRPYLEQ</sequence>
<evidence type="ECO:0000256" key="2">
    <source>
        <dbReference type="PROSITE-ProRule" id="PRU00169"/>
    </source>
</evidence>
<dbReference type="PANTHER" id="PTHR44591:SF3">
    <property type="entry name" value="RESPONSE REGULATORY DOMAIN-CONTAINING PROTEIN"/>
    <property type="match status" value="1"/>
</dbReference>
<dbReference type="Proteomes" id="UP000503144">
    <property type="component" value="Chromosome"/>
</dbReference>
<dbReference type="Pfam" id="PF00072">
    <property type="entry name" value="Response_reg"/>
    <property type="match status" value="1"/>
</dbReference>
<evidence type="ECO:0000313" key="7">
    <source>
        <dbReference type="Proteomes" id="UP000503144"/>
    </source>
</evidence>
<dbReference type="AlphaFoldDB" id="A0AAE7D6E8"/>
<proteinExistence type="predicted"/>
<dbReference type="Proteomes" id="UP000502421">
    <property type="component" value="Chromosome"/>
</dbReference>
<dbReference type="InterPro" id="IPR001789">
    <property type="entry name" value="Sig_transdc_resp-reg_receiver"/>
</dbReference>
<evidence type="ECO:0000256" key="1">
    <source>
        <dbReference type="ARBA" id="ARBA00022553"/>
    </source>
</evidence>
<dbReference type="SMART" id="SM00448">
    <property type="entry name" value="REC"/>
    <property type="match status" value="1"/>
</dbReference>
<dbReference type="PROSITE" id="PS50110">
    <property type="entry name" value="RESPONSE_REGULATORY"/>
    <property type="match status" value="1"/>
</dbReference>
<dbReference type="SUPFAM" id="SSF52172">
    <property type="entry name" value="CheY-like"/>
    <property type="match status" value="1"/>
</dbReference>
<keyword evidence="1" id="KW-0597">Phosphoprotein</keyword>
<protein>
    <submittedName>
        <fullName evidence="4">Response regulator</fullName>
    </submittedName>
</protein>
<evidence type="ECO:0000259" key="3">
    <source>
        <dbReference type="PROSITE" id="PS50110"/>
    </source>
</evidence>
<evidence type="ECO:0000313" key="5">
    <source>
        <dbReference type="EMBL" id="QJB37564.1"/>
    </source>
</evidence>
<dbReference type="PANTHER" id="PTHR44591">
    <property type="entry name" value="STRESS RESPONSE REGULATOR PROTEIN 1"/>
    <property type="match status" value="1"/>
</dbReference>
<feature type="domain" description="Response regulatory" evidence="3">
    <location>
        <begin position="10"/>
        <end position="124"/>
    </location>
</feature>
<gene>
    <name evidence="5" type="ORF">HF324_06750</name>
    <name evidence="4" type="ORF">HF329_07095</name>
</gene>
<dbReference type="EMBL" id="CP051205">
    <property type="protein sequence ID" value="QJB31079.1"/>
    <property type="molecule type" value="Genomic_DNA"/>
</dbReference>
<reference evidence="6" key="1">
    <citation type="submission" date="2020-04" db="EMBL/GenBank/DDBJ databases">
        <authorList>
            <person name="Kittiwongwattana C."/>
        </authorList>
    </citation>
    <scope>NUCLEOTIDE SEQUENCE [LARGE SCALE GENOMIC DNA]</scope>
    <source>
        <strain evidence="5 7">1303</strain>
        <strain evidence="6">1310</strain>
    </source>
</reference>
<dbReference type="EMBL" id="CP051204">
    <property type="protein sequence ID" value="QJB37564.1"/>
    <property type="molecule type" value="Genomic_DNA"/>
</dbReference>
<reference evidence="4" key="2">
    <citation type="submission" date="2020-09" db="EMBL/GenBank/DDBJ databases">
        <authorList>
            <person name="Kittiwongwattana C."/>
        </authorList>
    </citation>
    <scope>NUCLEOTIDE SEQUENCE</scope>
    <source>
        <strain evidence="7">1303</strain>
        <strain evidence="4">1310</strain>
    </source>
</reference>
<dbReference type="GO" id="GO:0000160">
    <property type="term" value="P:phosphorelay signal transduction system"/>
    <property type="evidence" value="ECO:0007669"/>
    <property type="project" value="InterPro"/>
</dbReference>
<dbReference type="Gene3D" id="3.40.50.2300">
    <property type="match status" value="1"/>
</dbReference>
<evidence type="ECO:0000313" key="6">
    <source>
        <dbReference type="Proteomes" id="UP000502421"/>
    </source>
</evidence>
<evidence type="ECO:0000313" key="4">
    <source>
        <dbReference type="EMBL" id="QJB31079.1"/>
    </source>
</evidence>